<dbReference type="InterPro" id="IPR013783">
    <property type="entry name" value="Ig-like_fold"/>
</dbReference>
<evidence type="ECO:0000256" key="8">
    <source>
        <dbReference type="RuleBase" id="RU361154"/>
    </source>
</evidence>
<evidence type="ECO:0000256" key="3">
    <source>
        <dbReference type="ARBA" id="ARBA00012756"/>
    </source>
</evidence>
<protein>
    <recommendedName>
        <fullName evidence="4 8">Beta-galactosidase</fullName>
        <ecNumber evidence="3 8">3.2.1.23</ecNumber>
    </recommendedName>
    <alternativeName>
        <fullName evidence="7 8">Lactase</fullName>
    </alternativeName>
</protein>
<feature type="domain" description="Beta galactosidase small chain/" evidence="9">
    <location>
        <begin position="1030"/>
        <end position="1285"/>
    </location>
</feature>
<dbReference type="Pfam" id="PF00703">
    <property type="entry name" value="Glyco_hydro_2"/>
    <property type="match status" value="1"/>
</dbReference>
<dbReference type="InterPro" id="IPR002591">
    <property type="entry name" value="Phosphodiest/P_Trfase"/>
</dbReference>
<dbReference type="GO" id="GO:0009341">
    <property type="term" value="C:beta-galactosidase complex"/>
    <property type="evidence" value="ECO:0007669"/>
    <property type="project" value="InterPro"/>
</dbReference>
<name>A0A7W4ZLF1_9ACTN</name>
<evidence type="ECO:0000256" key="2">
    <source>
        <dbReference type="ARBA" id="ARBA00007401"/>
    </source>
</evidence>
<evidence type="ECO:0000256" key="7">
    <source>
        <dbReference type="ARBA" id="ARBA00032230"/>
    </source>
</evidence>
<evidence type="ECO:0000256" key="1">
    <source>
        <dbReference type="ARBA" id="ARBA00001412"/>
    </source>
</evidence>
<dbReference type="InterPro" id="IPR036156">
    <property type="entry name" value="Beta-gal/glucu_dom_sf"/>
</dbReference>
<dbReference type="InterPro" id="IPR011013">
    <property type="entry name" value="Gal_mutarotase_sf_dom"/>
</dbReference>
<dbReference type="Gene3D" id="2.70.98.10">
    <property type="match status" value="1"/>
</dbReference>
<evidence type="ECO:0000313" key="11">
    <source>
        <dbReference type="Proteomes" id="UP000572907"/>
    </source>
</evidence>
<evidence type="ECO:0000313" key="10">
    <source>
        <dbReference type="EMBL" id="MBB3074647.1"/>
    </source>
</evidence>
<dbReference type="InterPro" id="IPR017853">
    <property type="entry name" value="GH"/>
</dbReference>
<gene>
    <name evidence="10" type="ORF">FHS41_001116</name>
</gene>
<dbReference type="SUPFAM" id="SSF49303">
    <property type="entry name" value="beta-Galactosidase/glucuronidase domain"/>
    <property type="match status" value="2"/>
</dbReference>
<dbReference type="GO" id="GO:0005990">
    <property type="term" value="P:lactose catabolic process"/>
    <property type="evidence" value="ECO:0007669"/>
    <property type="project" value="TreeGrafter"/>
</dbReference>
<keyword evidence="11" id="KW-1185">Reference proteome</keyword>
<dbReference type="PANTHER" id="PTHR46323">
    <property type="entry name" value="BETA-GALACTOSIDASE"/>
    <property type="match status" value="1"/>
</dbReference>
<dbReference type="InterPro" id="IPR006103">
    <property type="entry name" value="Glyco_hydro_2_cat"/>
</dbReference>
<dbReference type="InterPro" id="IPR050347">
    <property type="entry name" value="Bact_Beta-galactosidase"/>
</dbReference>
<dbReference type="InterPro" id="IPR023230">
    <property type="entry name" value="Glyco_hydro_2_CS"/>
</dbReference>
<evidence type="ECO:0000256" key="6">
    <source>
        <dbReference type="ARBA" id="ARBA00023295"/>
    </source>
</evidence>
<dbReference type="SUPFAM" id="SSF53649">
    <property type="entry name" value="Alkaline phosphatase-like"/>
    <property type="match status" value="1"/>
</dbReference>
<dbReference type="Pfam" id="PF02836">
    <property type="entry name" value="Glyco_hydro_2_C"/>
    <property type="match status" value="1"/>
</dbReference>
<evidence type="ECO:0000259" key="9">
    <source>
        <dbReference type="SMART" id="SM01038"/>
    </source>
</evidence>
<reference evidence="10 11" key="1">
    <citation type="submission" date="2020-08" db="EMBL/GenBank/DDBJ databases">
        <title>Genomic Encyclopedia of Type Strains, Phase III (KMG-III): the genomes of soil and plant-associated and newly described type strains.</title>
        <authorList>
            <person name="Whitman W."/>
        </authorList>
    </citation>
    <scope>NUCLEOTIDE SEQUENCE [LARGE SCALE GENOMIC DNA]</scope>
    <source>
        <strain evidence="10 11">CECT 3237</strain>
    </source>
</reference>
<dbReference type="InterPro" id="IPR014718">
    <property type="entry name" value="GH-type_carb-bd"/>
</dbReference>
<proteinExistence type="inferred from homology"/>
<dbReference type="InterPro" id="IPR006104">
    <property type="entry name" value="Glyco_hydro_2_N"/>
</dbReference>
<keyword evidence="5 8" id="KW-0378">Hydrolase</keyword>
<dbReference type="EMBL" id="JACHXE010000001">
    <property type="protein sequence ID" value="MBB3074647.1"/>
    <property type="molecule type" value="Genomic_DNA"/>
</dbReference>
<comment type="caution">
    <text evidence="10">The sequence shown here is derived from an EMBL/GenBank/DDBJ whole genome shotgun (WGS) entry which is preliminary data.</text>
</comment>
<dbReference type="GO" id="GO:0030246">
    <property type="term" value="F:carbohydrate binding"/>
    <property type="evidence" value="ECO:0007669"/>
    <property type="project" value="InterPro"/>
</dbReference>
<dbReference type="PROSITE" id="PS00608">
    <property type="entry name" value="GLYCOSYL_HYDROL_F2_2"/>
    <property type="match status" value="1"/>
</dbReference>
<keyword evidence="6 8" id="KW-0326">Glycosidase</keyword>
<dbReference type="InterPro" id="IPR004199">
    <property type="entry name" value="B-gal_small/dom_5"/>
</dbReference>
<dbReference type="InterPro" id="IPR017850">
    <property type="entry name" value="Alkaline_phosphatase_core_sf"/>
</dbReference>
<dbReference type="Pfam" id="PF02837">
    <property type="entry name" value="Glyco_hydro_2_N"/>
    <property type="match status" value="1"/>
</dbReference>
<dbReference type="SUPFAM" id="SSF51445">
    <property type="entry name" value="(Trans)glycosidases"/>
    <property type="match status" value="1"/>
</dbReference>
<dbReference type="Pfam" id="PF02929">
    <property type="entry name" value="Bgal_small_N"/>
    <property type="match status" value="1"/>
</dbReference>
<dbReference type="Gene3D" id="3.40.720.10">
    <property type="entry name" value="Alkaline Phosphatase, subunit A"/>
    <property type="match status" value="1"/>
</dbReference>
<dbReference type="Proteomes" id="UP000572907">
    <property type="component" value="Unassembled WGS sequence"/>
</dbReference>
<accession>A0A7W4ZLF1</accession>
<dbReference type="PRINTS" id="PR00132">
    <property type="entry name" value="GLHYDRLASE2"/>
</dbReference>
<dbReference type="SUPFAM" id="SSF49785">
    <property type="entry name" value="Galactose-binding domain-like"/>
    <property type="match status" value="1"/>
</dbReference>
<dbReference type="EC" id="3.2.1.23" evidence="3 8"/>
<organism evidence="10 11">
    <name type="scientific">Streptomyces violarus</name>
    <dbReference type="NCBI Taxonomy" id="67380"/>
    <lineage>
        <taxon>Bacteria</taxon>
        <taxon>Bacillati</taxon>
        <taxon>Actinomycetota</taxon>
        <taxon>Actinomycetes</taxon>
        <taxon>Kitasatosporales</taxon>
        <taxon>Streptomycetaceae</taxon>
        <taxon>Streptomyces</taxon>
    </lineage>
</organism>
<dbReference type="SMART" id="SM01038">
    <property type="entry name" value="Bgal_small_N"/>
    <property type="match status" value="1"/>
</dbReference>
<dbReference type="InterPro" id="IPR032312">
    <property type="entry name" value="LacZ_4"/>
</dbReference>
<dbReference type="Gene3D" id="2.60.120.260">
    <property type="entry name" value="Galactose-binding domain-like"/>
    <property type="match status" value="1"/>
</dbReference>
<comment type="catalytic activity">
    <reaction evidence="1 8">
        <text>Hydrolysis of terminal non-reducing beta-D-galactose residues in beta-D-galactosides.</text>
        <dbReference type="EC" id="3.2.1.23"/>
    </reaction>
</comment>
<evidence type="ECO:0000256" key="4">
    <source>
        <dbReference type="ARBA" id="ARBA00013303"/>
    </source>
</evidence>
<dbReference type="InterPro" id="IPR008979">
    <property type="entry name" value="Galactose-bd-like_sf"/>
</dbReference>
<evidence type="ECO:0000256" key="5">
    <source>
        <dbReference type="ARBA" id="ARBA00022801"/>
    </source>
</evidence>
<dbReference type="InterPro" id="IPR006102">
    <property type="entry name" value="Ig-like_GH2"/>
</dbReference>
<dbReference type="GO" id="GO:0004565">
    <property type="term" value="F:beta-galactosidase activity"/>
    <property type="evidence" value="ECO:0007669"/>
    <property type="project" value="UniProtKB-EC"/>
</dbReference>
<sequence>MADVDANAYGKVLVVGMDGLRFDRLALSASAAPVLHGLMAAGAHGTSLLPYGKADGQAGNGPSASTAYTDSGPGWSSVLTGVWPDRHGVTGNDFTGADYTRHPDFLSRAVAARPGLRTAAAVSWPELVRRGVLGPAIGRRVYYDGESDGYASADRRVADAAARWLTEDDPDVVFVYFGATDEAGHATGPLSPAYARALLAQDAHLGRLLGAIDARRSDPAHAEERWTVLVTTDHGHLDSGGHGGDTRAEREVFVILAEPGGPAGTRLDSPRLIDIAPTVLDRLGIPVDPARGLRGRVLPRPAAPNSRMVMNDAPLDPLIALRPWEAPEVTSWGRLPMNAVDRRAGAHSLDGDWRFQLLPAPDAPLGEVWSSSYVPGVWTMQGTDDLPRYLNIRMPFAEFPPQVPAANPTGVYERAMDVPAEWAGQRIVLQVGAAESVLLVHVDGRPVGISKDSHLAAEFDLSGHVRPGERATLRLTVVKWSDASHIEDQDHWWHGGITRSVLLYARDPLHLADVAVRARRDGDLRVDCRVRDTGGALPEGWYVSGELDGHLLTQDAEFDRAGAEDERVSDFLGEARLRTAVPDVRTWTAETPELYDLTVRLHRADGTVADTSHHRIGFRDVEISGRDLLVNGERVFIRGVNRHDFHPLTGRTVSYDDMRADLVLLKRFGFNAIRTAHYPNDPSLYDLADELGFYVVDEADLESHDHAHEIADDPRYLGAFVDRVARMVLRDKNHPSVIIWSLGNESDYGANHDAAAGWVRRHDPARRPVQYEGAAKLGWADPELASDIACPMYAPLQECLAHAMSGTQTKPLIQCEYSHAMGNSNGTLADHWEAIEATPGLQGGFIWEFWDHGILQRVNDGRPAGRGGAGLYDNGVAAPGHRWAYGGDFGETDHDGAFIADGVVFPDRTPKPVMFEHREIAAPVRIECFRHEGVVLGNHQHFRGLDWLSGEWELSLADGGTLTAPAELPDLRPGETAAVPLPFELPEDGGEAWLTLRVTTAGDEAWAPRGTVVCLPQVRLRAAEPVRHTPVTNRPVEVDEDGLLVHPLLAVAPTLSLWRAPTDNDELGGMAGRWRDWGLEAPTRKVVAVRRDPGRVAVVADHLCSGGTVRHEQVFTAFEGGLLVEESAELPEALDDVARVGSVFETVAGLNLLEWFGQGPWESYPDRGAGAPVGHHGLPVDELFTPYLRPQESGGRHGVRRFTLSAPDATGLAVRLDRPCQVSVTRHRAADLASAAHHDELVPRAGCVVHIDAAHRGLGTASCGPDTFASYLVAAGVHRWSWTLRVL</sequence>
<dbReference type="Gene3D" id="2.60.40.10">
    <property type="entry name" value="Immunoglobulins"/>
    <property type="match status" value="2"/>
</dbReference>
<dbReference type="InterPro" id="IPR023232">
    <property type="entry name" value="Glyco_hydro_2_AS"/>
</dbReference>
<comment type="similarity">
    <text evidence="2 8">Belongs to the glycosyl hydrolase 2 family.</text>
</comment>
<dbReference type="PANTHER" id="PTHR46323:SF2">
    <property type="entry name" value="BETA-GALACTOSIDASE"/>
    <property type="match status" value="1"/>
</dbReference>
<dbReference type="Pfam" id="PF16353">
    <property type="entry name" value="LacZ_4"/>
    <property type="match status" value="1"/>
</dbReference>
<dbReference type="InterPro" id="IPR006101">
    <property type="entry name" value="Glyco_hydro_2"/>
</dbReference>
<dbReference type="PROSITE" id="PS00719">
    <property type="entry name" value="GLYCOSYL_HYDROL_F2_1"/>
    <property type="match status" value="1"/>
</dbReference>
<dbReference type="SUPFAM" id="SSF74650">
    <property type="entry name" value="Galactose mutarotase-like"/>
    <property type="match status" value="1"/>
</dbReference>
<dbReference type="Gene3D" id="3.20.20.80">
    <property type="entry name" value="Glycosidases"/>
    <property type="match status" value="1"/>
</dbReference>
<dbReference type="Pfam" id="PF01663">
    <property type="entry name" value="Phosphodiest"/>
    <property type="match status" value="1"/>
</dbReference>